<feature type="region of interest" description="Disordered" evidence="1">
    <location>
        <begin position="1"/>
        <end position="36"/>
    </location>
</feature>
<accession>A0AAN9MBA5</accession>
<feature type="region of interest" description="Disordered" evidence="1">
    <location>
        <begin position="178"/>
        <end position="209"/>
    </location>
</feature>
<dbReference type="EMBL" id="JAYMYR010000008">
    <property type="protein sequence ID" value="KAK7348248.1"/>
    <property type="molecule type" value="Genomic_DNA"/>
</dbReference>
<comment type="caution">
    <text evidence="2">The sequence shown here is derived from an EMBL/GenBank/DDBJ whole genome shotgun (WGS) entry which is preliminary data.</text>
</comment>
<proteinExistence type="predicted"/>
<dbReference type="AlphaFoldDB" id="A0AAN9MBA5"/>
<gene>
    <name evidence="2" type="ORF">VNO80_22799</name>
</gene>
<name>A0AAN9MBA5_PHACN</name>
<feature type="compositionally biased region" description="Polar residues" evidence="1">
    <location>
        <begin position="197"/>
        <end position="209"/>
    </location>
</feature>
<keyword evidence="3" id="KW-1185">Reference proteome</keyword>
<evidence type="ECO:0000313" key="3">
    <source>
        <dbReference type="Proteomes" id="UP001374584"/>
    </source>
</evidence>
<sequence>MSRRRSTIEESNNGLRGSSPSRFAIQTSGGQECGSEPLTPPLRHYCFRFDEVMEVKDISFLGLKWVVQGEIDVDIGAHPSIEGSEDIRKCWKRIRFETSSINTIKVDVLAYIISSTPTLSSSLRFLSLLPPSFHFLPSHNINNTNRTLEATFPHRLGVSFSYFPPLSDLNHNPPLPIPISQRRSRFSTPSPPLHPSFLNNSLHSTPALR</sequence>
<organism evidence="2 3">
    <name type="scientific">Phaseolus coccineus</name>
    <name type="common">Scarlet runner bean</name>
    <name type="synonym">Phaseolus multiflorus</name>
    <dbReference type="NCBI Taxonomy" id="3886"/>
    <lineage>
        <taxon>Eukaryota</taxon>
        <taxon>Viridiplantae</taxon>
        <taxon>Streptophyta</taxon>
        <taxon>Embryophyta</taxon>
        <taxon>Tracheophyta</taxon>
        <taxon>Spermatophyta</taxon>
        <taxon>Magnoliopsida</taxon>
        <taxon>eudicotyledons</taxon>
        <taxon>Gunneridae</taxon>
        <taxon>Pentapetalae</taxon>
        <taxon>rosids</taxon>
        <taxon>fabids</taxon>
        <taxon>Fabales</taxon>
        <taxon>Fabaceae</taxon>
        <taxon>Papilionoideae</taxon>
        <taxon>50 kb inversion clade</taxon>
        <taxon>NPAAA clade</taxon>
        <taxon>indigoferoid/millettioid clade</taxon>
        <taxon>Phaseoleae</taxon>
        <taxon>Phaseolus</taxon>
    </lineage>
</organism>
<protein>
    <submittedName>
        <fullName evidence="2">Uncharacterized protein</fullName>
    </submittedName>
</protein>
<evidence type="ECO:0000256" key="1">
    <source>
        <dbReference type="SAM" id="MobiDB-lite"/>
    </source>
</evidence>
<reference evidence="2 3" key="1">
    <citation type="submission" date="2024-01" db="EMBL/GenBank/DDBJ databases">
        <title>The genomes of 5 underutilized Papilionoideae crops provide insights into root nodulation and disease resistanc.</title>
        <authorList>
            <person name="Jiang F."/>
        </authorList>
    </citation>
    <scope>NUCLEOTIDE SEQUENCE [LARGE SCALE GENOMIC DNA]</scope>
    <source>
        <strain evidence="2">JINMINGXINNONG_FW02</strain>
        <tissue evidence="2">Leaves</tissue>
    </source>
</reference>
<feature type="compositionally biased region" description="Polar residues" evidence="1">
    <location>
        <begin position="9"/>
        <end position="30"/>
    </location>
</feature>
<dbReference type="Proteomes" id="UP001374584">
    <property type="component" value="Unassembled WGS sequence"/>
</dbReference>
<evidence type="ECO:0000313" key="2">
    <source>
        <dbReference type="EMBL" id="KAK7348248.1"/>
    </source>
</evidence>